<feature type="region of interest" description="Disordered" evidence="2">
    <location>
        <begin position="1041"/>
        <end position="1060"/>
    </location>
</feature>
<gene>
    <name evidence="5" type="primary">LOC111131745</name>
</gene>
<evidence type="ECO:0000256" key="3">
    <source>
        <dbReference type="SAM" id="SignalP"/>
    </source>
</evidence>
<feature type="compositionally biased region" description="Polar residues" evidence="2">
    <location>
        <begin position="241"/>
        <end position="255"/>
    </location>
</feature>
<feature type="region of interest" description="Disordered" evidence="2">
    <location>
        <begin position="182"/>
        <end position="338"/>
    </location>
</feature>
<feature type="compositionally biased region" description="Polar residues" evidence="2">
    <location>
        <begin position="1237"/>
        <end position="1267"/>
    </location>
</feature>
<dbReference type="OrthoDB" id="6156609at2759"/>
<feature type="signal peptide" evidence="3">
    <location>
        <begin position="1"/>
        <end position="18"/>
    </location>
</feature>
<proteinExistence type="predicted"/>
<feature type="compositionally biased region" description="Polar residues" evidence="2">
    <location>
        <begin position="437"/>
        <end position="467"/>
    </location>
</feature>
<feature type="region of interest" description="Disordered" evidence="2">
    <location>
        <begin position="1237"/>
        <end position="1280"/>
    </location>
</feature>
<feature type="region of interest" description="Disordered" evidence="2">
    <location>
        <begin position="1366"/>
        <end position="1386"/>
    </location>
</feature>
<feature type="compositionally biased region" description="Polar residues" evidence="2">
    <location>
        <begin position="182"/>
        <end position="197"/>
    </location>
</feature>
<dbReference type="KEGG" id="cvn:111131745"/>
<evidence type="ECO:0000256" key="2">
    <source>
        <dbReference type="SAM" id="MobiDB-lite"/>
    </source>
</evidence>
<protein>
    <submittedName>
        <fullName evidence="5">Uncharacterized protein LOC111131745 isoform X1</fullName>
    </submittedName>
</protein>
<reference evidence="5" key="1">
    <citation type="submission" date="2025-08" db="UniProtKB">
        <authorList>
            <consortium name="RefSeq"/>
        </authorList>
    </citation>
    <scope>IDENTIFICATION</scope>
    <source>
        <tissue evidence="5">Whole sample</tissue>
    </source>
</reference>
<dbReference type="GeneID" id="111131745"/>
<feature type="chain" id="PRO_5034725214" evidence="3">
    <location>
        <begin position="19"/>
        <end position="1617"/>
    </location>
</feature>
<evidence type="ECO:0000313" key="5">
    <source>
        <dbReference type="RefSeq" id="XP_022335124.1"/>
    </source>
</evidence>
<feature type="region of interest" description="Disordered" evidence="2">
    <location>
        <begin position="405"/>
        <end position="467"/>
    </location>
</feature>
<dbReference type="RefSeq" id="XP_022335124.1">
    <property type="nucleotide sequence ID" value="XM_022479416.1"/>
</dbReference>
<sequence>MLFELVLVFSSLLLVASGQTVTPDPLEELFGNGLDQKVDSWSTNLLFGDTNFNEMSNSLVSTPPPLQRNSRRGNSQRESLPMGLSFLNGGESLRDLFGQDTNPPPIDSTSTSENGLFNIPPMPNFDQLGLDNVLDKFLPIDGSVRLPPPSNDPIVHSRDSVPIPSIGQLGLDSSGLFGQSMFSPNAGSLSSKPTTPSRLADPTPTPRTDIFNNNNHRNNNNRNSLSLNNQMNPTFIPPTSPTTVRTDSTQAPSVSERSEQQKFLDQQIWDSIIPPLPQNRKPVEVFPQNEPTPKPKVNQVTQRNPKKKKALLPLLPPSPSRKPSGQSRANTEQNTNKNEEQFQITNDNLLNSIPDIDQLIFGTGSDPVTTTKSPPNINNQNLIENIPSIDELGFDLLGNTLPLLDKGPPKLPKTTPRPPKTVDNTFPFFSDPFGEGNRQTSSTRQEQSASSIQSPANNDVKTDTDNSTTSLETLWNILIETVPGLPGIISGEEVTTPKPKGAFIESVLGISASDIDKFNNETQSQNSLTGGSPVSLLPDVLPTQKSPKVIKPTTTLPPVFYIQTSTTPAPPLTVYTLPPTTQSPTTPKAVAYNPSDFLNMDTVLPSMKPPQPPEPYVPTPTVLTIGFGTKKPDTKSGSSKPRDGGLQTDNTPPPFDFTSLFLPTDKDLIPGQTKSKQNADTMIWQPDLPFENPFLFDIPTIPEEELKKPKFEDLGIINNEPDLLPEMPLISTIDHNQFGEKSGTNEQAPQRQSQTFDFELPIGGKQSNLFDTLPNIFEEPKLNNINKLPNDLQIKTGTNTDLVMDPNSPYKNVATKTEEELSLPGLDSLLGENQFIQTNLPVTTTTPPTTTMAEVPMLDLSLLGGFNTDIMNQEQRSDTANKEQMKINIQHSSLKDVPPLDFDIFKGTVKTTPPPIPTLPSLPSLGNLNTVVDNGQESFGGDNFKMTNNVDPLKRIIDSGPTIPPNSENSVPISNSLRQNSELFPFVAPTSEASKHFVFQDQLNGGNMRTHPILQPAFTTPKPPVKDDKPSKPNIIVIDIQKRPPERPPQRQTNPLQNTNNIASIETVSNSKNIVTLHQGARQQQINHSNNLQKVTPAPSRVTTPSWLASTIQAIRDRLNQLRALRNRQNNGNNNTQNQVSNIAQNQNRNLGQTPNIPSTNNAANNQRSNLQQIQIQLRNRLLQNGNLRNANIQQRGGNGASPLANLNIRGLPQNQIQQQQQRNFQLQGRPQFQIPNLQNQFNPANAPQFRQPSNIPSQNQRQLSPGTQGSQTQQTDATQNDLELVRERIRQRIQQVLRTQILRHLLARRLQALQNQTPNNARQSQQPQQPQNQNQPVWRPPSANNNMNVMNANNAINLIRQARQRTLMASQQQRQQQQQQNQPNIDLSRNIFERFPNRNFQNAGFVPNQFRPPQAQQHFDFSRLFQNNGRQNLNNRFVQPFQQLISNETNGGNGNNREQQLDLSRPPSELALQNLRNFNLQRARGVQQGTTSNFRTNQNLVVQRRTLPVSEAFQLIERLRAQNRDIAPLRNFNSNNIPNSLMERFRNGLLRFQPVQNVPQTVFNRQRIVVPINGPVLGQRNNQNITRRPNLGQTSAPPRFTAPPGGWNWVAQQNSD</sequence>
<accession>A0A8B8E601</accession>
<feature type="compositionally biased region" description="Polar residues" evidence="2">
    <location>
        <begin position="1581"/>
        <end position="1597"/>
    </location>
</feature>
<name>A0A8B8E601_CRAVI</name>
<keyword evidence="3" id="KW-0732">Signal</keyword>
<feature type="compositionally biased region" description="Pro residues" evidence="2">
    <location>
        <begin position="409"/>
        <end position="419"/>
    </location>
</feature>
<feature type="compositionally biased region" description="Low complexity" evidence="2">
    <location>
        <begin position="1268"/>
        <end position="1280"/>
    </location>
</feature>
<feature type="compositionally biased region" description="Low complexity" evidence="2">
    <location>
        <begin position="1318"/>
        <end position="1337"/>
    </location>
</feature>
<dbReference type="Proteomes" id="UP000694844">
    <property type="component" value="Chromosome 4"/>
</dbReference>
<feature type="region of interest" description="Disordered" evidence="2">
    <location>
        <begin position="56"/>
        <end position="120"/>
    </location>
</feature>
<keyword evidence="1" id="KW-0175">Coiled coil</keyword>
<evidence type="ECO:0000313" key="4">
    <source>
        <dbReference type="Proteomes" id="UP000694844"/>
    </source>
</evidence>
<organism evidence="4 5">
    <name type="scientific">Crassostrea virginica</name>
    <name type="common">Eastern oyster</name>
    <dbReference type="NCBI Taxonomy" id="6565"/>
    <lineage>
        <taxon>Eukaryota</taxon>
        <taxon>Metazoa</taxon>
        <taxon>Spiralia</taxon>
        <taxon>Lophotrochozoa</taxon>
        <taxon>Mollusca</taxon>
        <taxon>Bivalvia</taxon>
        <taxon>Autobranchia</taxon>
        <taxon>Pteriomorphia</taxon>
        <taxon>Ostreida</taxon>
        <taxon>Ostreoidea</taxon>
        <taxon>Ostreidae</taxon>
        <taxon>Crassostrea</taxon>
    </lineage>
</organism>
<feature type="compositionally biased region" description="Low complexity" evidence="2">
    <location>
        <begin position="212"/>
        <end position="229"/>
    </location>
</feature>
<keyword evidence="4" id="KW-1185">Reference proteome</keyword>
<feature type="region of interest" description="Disordered" evidence="2">
    <location>
        <begin position="626"/>
        <end position="653"/>
    </location>
</feature>
<feature type="coiled-coil region" evidence="1">
    <location>
        <begin position="1119"/>
        <end position="1181"/>
    </location>
</feature>
<feature type="region of interest" description="Disordered" evidence="2">
    <location>
        <begin position="1318"/>
        <end position="1349"/>
    </location>
</feature>
<feature type="region of interest" description="Disordered" evidence="2">
    <location>
        <begin position="1581"/>
        <end position="1617"/>
    </location>
</feature>
<feature type="compositionally biased region" description="Low complexity" evidence="2">
    <location>
        <begin position="1372"/>
        <end position="1383"/>
    </location>
</feature>
<evidence type="ECO:0000256" key="1">
    <source>
        <dbReference type="SAM" id="Coils"/>
    </source>
</evidence>